<dbReference type="GO" id="GO:0000156">
    <property type="term" value="F:phosphorelay response regulator activity"/>
    <property type="evidence" value="ECO:0007669"/>
    <property type="project" value="TreeGrafter"/>
</dbReference>
<dbReference type="KEGG" id="psua:FLK61_38540"/>
<evidence type="ECO:0000313" key="12">
    <source>
        <dbReference type="Proteomes" id="UP000318138"/>
    </source>
</evidence>
<keyword evidence="8" id="KW-0804">Transcription</keyword>
<dbReference type="Proteomes" id="UP000318138">
    <property type="component" value="Chromosome"/>
</dbReference>
<dbReference type="SMART" id="SM00448">
    <property type="entry name" value="REC"/>
    <property type="match status" value="1"/>
</dbReference>
<sequence length="239" mass="27573">MIHVLILDDDPMVARLNEMYVQKVDGFASVGVAHSFKEASRVLADKRVDLLLLDIYIGTENGLALLQQLRTESEWDGDVILITAASDMASVKRAMHLGAVDYIMKPFDFDRFQEALYKHKQRKRMYDEHEEIDQARLDDEWFPQSKDDMREELPKGLSDTTLLRVIEGVVALDASSFSTEEVAEKIAISRVTVRKYLKYLAEEGYISERLTYGSVGRPQHLFLVDEEQVERLRLRVKFK</sequence>
<evidence type="ECO:0000256" key="2">
    <source>
        <dbReference type="ARBA" id="ARBA00022490"/>
    </source>
</evidence>
<dbReference type="InterPro" id="IPR051271">
    <property type="entry name" value="2C-system_Tx_regulators"/>
</dbReference>
<dbReference type="PIRSF" id="PIRSF006171">
    <property type="entry name" value="RR_citrat_malat"/>
    <property type="match status" value="1"/>
</dbReference>
<dbReference type="Gene3D" id="1.10.10.10">
    <property type="entry name" value="Winged helix-like DNA-binding domain superfamily/Winged helix DNA-binding domain"/>
    <property type="match status" value="1"/>
</dbReference>
<gene>
    <name evidence="11" type="ORF">FLK61_38540</name>
</gene>
<name>A0A859FIL6_9BACI</name>
<dbReference type="PANTHER" id="PTHR45526:SF1">
    <property type="entry name" value="TRANSCRIPTIONAL REGULATORY PROTEIN DCUR-RELATED"/>
    <property type="match status" value="1"/>
</dbReference>
<evidence type="ECO:0000256" key="7">
    <source>
        <dbReference type="ARBA" id="ARBA00023159"/>
    </source>
</evidence>
<dbReference type="EMBL" id="CP041372">
    <property type="protein sequence ID" value="QKS72522.1"/>
    <property type="molecule type" value="Genomic_DNA"/>
</dbReference>
<reference evidence="12" key="1">
    <citation type="submission" date="2019-07" db="EMBL/GenBank/DDBJ databases">
        <title>Bacillus alkalisoli sp. nov. isolated from saline soil.</title>
        <authorList>
            <person name="Sun J.-Q."/>
            <person name="Xu L."/>
        </authorList>
    </citation>
    <scope>NUCLEOTIDE SEQUENCE [LARGE SCALE GENOMIC DNA]</scope>
    <source>
        <strain evidence="12">M4U3P1</strain>
    </source>
</reference>
<dbReference type="GO" id="GO:0005737">
    <property type="term" value="C:cytoplasm"/>
    <property type="evidence" value="ECO:0007669"/>
    <property type="project" value="UniProtKB-SubCell"/>
</dbReference>
<feature type="modified residue" description="4-aspartylphosphate" evidence="9">
    <location>
        <position position="54"/>
    </location>
</feature>
<evidence type="ECO:0000256" key="8">
    <source>
        <dbReference type="ARBA" id="ARBA00023163"/>
    </source>
</evidence>
<comment type="subcellular location">
    <subcellularLocation>
        <location evidence="1">Cytoplasm</location>
    </subcellularLocation>
</comment>
<feature type="domain" description="Response regulatory" evidence="10">
    <location>
        <begin position="3"/>
        <end position="120"/>
    </location>
</feature>
<evidence type="ECO:0000259" key="10">
    <source>
        <dbReference type="PROSITE" id="PS50110"/>
    </source>
</evidence>
<keyword evidence="5" id="KW-0805">Transcription regulation</keyword>
<keyword evidence="6" id="KW-0238">DNA-binding</keyword>
<keyword evidence="3 9" id="KW-0597">Phosphoprotein</keyword>
<protein>
    <submittedName>
        <fullName evidence="11">Response regulator</fullName>
    </submittedName>
</protein>
<evidence type="ECO:0000256" key="9">
    <source>
        <dbReference type="PROSITE-ProRule" id="PRU00169"/>
    </source>
</evidence>
<proteinExistence type="predicted"/>
<dbReference type="InterPro" id="IPR011006">
    <property type="entry name" value="CheY-like_superfamily"/>
</dbReference>
<organism evidence="11 12">
    <name type="scientific">Paenalkalicoccus suaedae</name>
    <dbReference type="NCBI Taxonomy" id="2592382"/>
    <lineage>
        <taxon>Bacteria</taxon>
        <taxon>Bacillati</taxon>
        <taxon>Bacillota</taxon>
        <taxon>Bacilli</taxon>
        <taxon>Bacillales</taxon>
        <taxon>Bacillaceae</taxon>
        <taxon>Paenalkalicoccus</taxon>
    </lineage>
</organism>
<dbReference type="InterPro" id="IPR001789">
    <property type="entry name" value="Sig_transdc_resp-reg_receiver"/>
</dbReference>
<dbReference type="InterPro" id="IPR036390">
    <property type="entry name" value="WH_DNA-bd_sf"/>
</dbReference>
<evidence type="ECO:0000256" key="3">
    <source>
        <dbReference type="ARBA" id="ARBA00022553"/>
    </source>
</evidence>
<dbReference type="PROSITE" id="PS50110">
    <property type="entry name" value="RESPONSE_REGULATORY"/>
    <property type="match status" value="1"/>
</dbReference>
<keyword evidence="4" id="KW-0902">Two-component regulatory system</keyword>
<evidence type="ECO:0000313" key="11">
    <source>
        <dbReference type="EMBL" id="QKS72522.1"/>
    </source>
</evidence>
<dbReference type="PANTHER" id="PTHR45526">
    <property type="entry name" value="TRANSCRIPTIONAL REGULATORY PROTEIN DPIA"/>
    <property type="match status" value="1"/>
</dbReference>
<keyword evidence="12" id="KW-1185">Reference proteome</keyword>
<dbReference type="InterPro" id="IPR048714">
    <property type="entry name" value="DpiA-like_HTH"/>
</dbReference>
<evidence type="ECO:0000256" key="5">
    <source>
        <dbReference type="ARBA" id="ARBA00023015"/>
    </source>
</evidence>
<dbReference type="InterPro" id="IPR036388">
    <property type="entry name" value="WH-like_DNA-bd_sf"/>
</dbReference>
<evidence type="ECO:0000256" key="4">
    <source>
        <dbReference type="ARBA" id="ARBA00023012"/>
    </source>
</evidence>
<accession>A0A859FIL6</accession>
<keyword evidence="2" id="KW-0963">Cytoplasm</keyword>
<dbReference type="InterPro" id="IPR024187">
    <property type="entry name" value="Sig_transdc_resp-reg_cit/mal"/>
</dbReference>
<evidence type="ECO:0000256" key="1">
    <source>
        <dbReference type="ARBA" id="ARBA00004496"/>
    </source>
</evidence>
<dbReference type="RefSeq" id="WP_176010498.1">
    <property type="nucleotide sequence ID" value="NZ_CP041372.2"/>
</dbReference>
<dbReference type="SUPFAM" id="SSF46785">
    <property type="entry name" value="Winged helix' DNA-binding domain"/>
    <property type="match status" value="1"/>
</dbReference>
<dbReference type="Pfam" id="PF20714">
    <property type="entry name" value="HTH_64"/>
    <property type="match status" value="1"/>
</dbReference>
<dbReference type="SUPFAM" id="SSF52172">
    <property type="entry name" value="CheY-like"/>
    <property type="match status" value="1"/>
</dbReference>
<dbReference type="Pfam" id="PF00072">
    <property type="entry name" value="Response_reg"/>
    <property type="match status" value="1"/>
</dbReference>
<dbReference type="GO" id="GO:0003700">
    <property type="term" value="F:DNA-binding transcription factor activity"/>
    <property type="evidence" value="ECO:0007669"/>
    <property type="project" value="InterPro"/>
</dbReference>
<dbReference type="Gene3D" id="3.40.50.2300">
    <property type="match status" value="1"/>
</dbReference>
<dbReference type="AlphaFoldDB" id="A0A859FIL6"/>
<keyword evidence="7" id="KW-0010">Activator</keyword>
<evidence type="ECO:0000256" key="6">
    <source>
        <dbReference type="ARBA" id="ARBA00023125"/>
    </source>
</evidence>
<dbReference type="GO" id="GO:0003677">
    <property type="term" value="F:DNA binding"/>
    <property type="evidence" value="ECO:0007669"/>
    <property type="project" value="UniProtKB-KW"/>
</dbReference>